<dbReference type="InterPro" id="IPR012349">
    <property type="entry name" value="Split_barrel_FMN-bd"/>
</dbReference>
<name>M0LSG1_NATLA</name>
<accession>M0LSG1</accession>
<proteinExistence type="predicted"/>
<reference evidence="2 3" key="2">
    <citation type="journal article" date="2014" name="PLoS Genet.">
        <title>Phylogenetically driven sequencing of extremely halophilic archaea reveals strategies for static and dynamic osmo-response.</title>
        <authorList>
            <person name="Becker E.A."/>
            <person name="Seitzer P.M."/>
            <person name="Tritt A."/>
            <person name="Larsen D."/>
            <person name="Krusor M."/>
            <person name="Yao A.I."/>
            <person name="Wu D."/>
            <person name="Madern D."/>
            <person name="Eisen J.A."/>
            <person name="Darling A.E."/>
            <person name="Facciotti M.T."/>
        </authorList>
    </citation>
    <scope>NUCLEOTIDE SEQUENCE [LARGE SCALE GENOMIC DNA]</scope>
    <source>
        <strain evidence="2 3">AJ5</strain>
    </source>
</reference>
<dbReference type="RefSeq" id="WP_007140628.1">
    <property type="nucleotide sequence ID" value="NZ_AOLZ01000022.1"/>
</dbReference>
<organism evidence="2 3">
    <name type="scientific">Natronobacterium lacisalsi AJ5</name>
    <dbReference type="NCBI Taxonomy" id="358396"/>
    <lineage>
        <taxon>Archaea</taxon>
        <taxon>Methanobacteriati</taxon>
        <taxon>Methanobacteriota</taxon>
        <taxon>Stenosarchaea group</taxon>
        <taxon>Halobacteria</taxon>
        <taxon>Halobacteriales</taxon>
        <taxon>Natrialbaceae</taxon>
        <taxon>Natronobacterium</taxon>
    </lineage>
</organism>
<dbReference type="PATRIC" id="fig|358396.7.peg.906"/>
<protein>
    <submittedName>
        <fullName evidence="1 2">Pyridoxamine 5'-phosphate oxidase</fullName>
    </submittedName>
</protein>
<sequence length="165" mass="18606">MTTTVRGALTREELADFLEDRDIPVRIACRTPSGHLWMLSLWYRFLHGDEESEPWLLECSTAADATVVDYLKRDDGSATDPEAEVAFEVSTNRPPYRGVRGRGTASVAPDPEKEVLRDLLEQYLGGTDSQLARTLLREERDEVTIAIEPAVVYGWDYSDRMGNPE</sequence>
<keyword evidence="3" id="KW-1185">Reference proteome</keyword>
<dbReference type="eggNOG" id="arCOG00516">
    <property type="taxonomic scope" value="Archaea"/>
</dbReference>
<dbReference type="EMBL" id="CP019285">
    <property type="protein sequence ID" value="APW99751.1"/>
    <property type="molecule type" value="Genomic_DNA"/>
</dbReference>
<gene>
    <name evidence="2" type="ORF">C445_04428</name>
    <name evidence="1" type="ORF">CHINAEXTREME_19125</name>
</gene>
<reference evidence="1 4" key="1">
    <citation type="journal article" date="2011" name="J. Bacteriol.">
        <title>Genome sequence of Halobiforma lacisalsi AJ5, an extremely halophilic archaeon which harbors a bop gene.</title>
        <authorList>
            <person name="Jiang X."/>
            <person name="Wang S."/>
            <person name="Cheng H."/>
            <person name="Huo Y."/>
            <person name="Zhang X."/>
            <person name="Zhu X."/>
            <person name="Han X."/>
            <person name="Ni P."/>
            <person name="Wu M."/>
        </authorList>
    </citation>
    <scope>NUCLEOTIDE SEQUENCE [LARGE SCALE GENOMIC DNA]</scope>
    <source>
        <strain evidence="1 4">AJ5</strain>
    </source>
</reference>
<evidence type="ECO:0000313" key="4">
    <source>
        <dbReference type="Proteomes" id="UP000186547"/>
    </source>
</evidence>
<dbReference type="Proteomes" id="UP000011555">
    <property type="component" value="Unassembled WGS sequence"/>
</dbReference>
<dbReference type="SUPFAM" id="SSF50475">
    <property type="entry name" value="FMN-binding split barrel"/>
    <property type="match status" value="1"/>
</dbReference>
<dbReference type="Proteomes" id="UP000186547">
    <property type="component" value="Chromosome"/>
</dbReference>
<evidence type="ECO:0000313" key="3">
    <source>
        <dbReference type="Proteomes" id="UP000011555"/>
    </source>
</evidence>
<dbReference type="KEGG" id="hlc:CHINAEXTREME19125"/>
<dbReference type="EMBL" id="AOLZ01000022">
    <property type="protein sequence ID" value="EMA36073.1"/>
    <property type="molecule type" value="Genomic_DNA"/>
</dbReference>
<dbReference type="Gene3D" id="2.30.110.10">
    <property type="entry name" value="Electron Transport, Fmn-binding Protein, Chain A"/>
    <property type="match status" value="1"/>
</dbReference>
<reference evidence="1" key="3">
    <citation type="submission" date="2017-01" db="EMBL/GenBank/DDBJ databases">
        <authorList>
            <person name="Mah S.A."/>
            <person name="Swanson W.J."/>
            <person name="Moy G.W."/>
            <person name="Vacquier V.D."/>
        </authorList>
    </citation>
    <scope>NUCLEOTIDE SEQUENCE</scope>
    <source>
        <strain evidence="1">AJ5</strain>
    </source>
</reference>
<dbReference type="AlphaFoldDB" id="M0LSG1"/>
<evidence type="ECO:0000313" key="2">
    <source>
        <dbReference type="EMBL" id="EMA36073.1"/>
    </source>
</evidence>
<evidence type="ECO:0000313" key="1">
    <source>
        <dbReference type="EMBL" id="APW99751.1"/>
    </source>
</evidence>